<dbReference type="EMBL" id="CAKOGL010000008">
    <property type="protein sequence ID" value="CAH2089295.1"/>
    <property type="molecule type" value="Genomic_DNA"/>
</dbReference>
<sequence length="105" mass="11960">MDPLVLTRYQGTVETMDFTRRTWSEEGEDCPIGRKGPIRRRIAEIMTPFGEQKVLFHNDTSAVTTAKLVEFGYKLLLHPPYSPELASCDFLLFPNLKKTLGGKEL</sequence>
<keyword evidence="2" id="KW-1185">Reference proteome</keyword>
<evidence type="ECO:0000313" key="1">
    <source>
        <dbReference type="EMBL" id="CAH2089295.1"/>
    </source>
</evidence>
<dbReference type="Gene3D" id="3.30.420.10">
    <property type="entry name" value="Ribonuclease H-like superfamily/Ribonuclease H"/>
    <property type="match status" value="1"/>
</dbReference>
<proteinExistence type="predicted"/>
<evidence type="ECO:0008006" key="3">
    <source>
        <dbReference type="Google" id="ProtNLM"/>
    </source>
</evidence>
<dbReference type="InterPro" id="IPR036397">
    <property type="entry name" value="RNaseH_sf"/>
</dbReference>
<dbReference type="GO" id="GO:0003676">
    <property type="term" value="F:nucleic acid binding"/>
    <property type="evidence" value="ECO:0007669"/>
    <property type="project" value="InterPro"/>
</dbReference>
<evidence type="ECO:0000313" key="2">
    <source>
        <dbReference type="Proteomes" id="UP001153954"/>
    </source>
</evidence>
<organism evidence="1 2">
    <name type="scientific">Euphydryas editha</name>
    <name type="common">Edith's checkerspot</name>
    <dbReference type="NCBI Taxonomy" id="104508"/>
    <lineage>
        <taxon>Eukaryota</taxon>
        <taxon>Metazoa</taxon>
        <taxon>Ecdysozoa</taxon>
        <taxon>Arthropoda</taxon>
        <taxon>Hexapoda</taxon>
        <taxon>Insecta</taxon>
        <taxon>Pterygota</taxon>
        <taxon>Neoptera</taxon>
        <taxon>Endopterygota</taxon>
        <taxon>Lepidoptera</taxon>
        <taxon>Glossata</taxon>
        <taxon>Ditrysia</taxon>
        <taxon>Papilionoidea</taxon>
        <taxon>Nymphalidae</taxon>
        <taxon>Nymphalinae</taxon>
        <taxon>Euphydryas</taxon>
    </lineage>
</organism>
<protein>
    <recommendedName>
        <fullName evidence="3">Histone-lysine N-methyltransferase SETMAR</fullName>
    </recommendedName>
</protein>
<name>A0AAU9TUR6_EUPED</name>
<dbReference type="Proteomes" id="UP001153954">
    <property type="component" value="Unassembled WGS sequence"/>
</dbReference>
<dbReference type="AlphaFoldDB" id="A0AAU9TUR6"/>
<gene>
    <name evidence="1" type="ORF">EEDITHA_LOCUS5364</name>
</gene>
<comment type="caution">
    <text evidence="1">The sequence shown here is derived from an EMBL/GenBank/DDBJ whole genome shotgun (WGS) entry which is preliminary data.</text>
</comment>
<accession>A0AAU9TUR6</accession>
<reference evidence="1" key="1">
    <citation type="submission" date="2022-03" db="EMBL/GenBank/DDBJ databases">
        <authorList>
            <person name="Tunstrom K."/>
        </authorList>
    </citation>
    <scope>NUCLEOTIDE SEQUENCE</scope>
</reference>